<organism evidence="1 2">
    <name type="scientific">Nocardioides euryhalodurans</name>
    <dbReference type="NCBI Taxonomy" id="2518370"/>
    <lineage>
        <taxon>Bacteria</taxon>
        <taxon>Bacillati</taxon>
        <taxon>Actinomycetota</taxon>
        <taxon>Actinomycetes</taxon>
        <taxon>Propionibacteriales</taxon>
        <taxon>Nocardioidaceae</taxon>
        <taxon>Nocardioides</taxon>
    </lineage>
</organism>
<keyword evidence="2" id="KW-1185">Reference proteome</keyword>
<proteinExistence type="predicted"/>
<dbReference type="Pfam" id="PF19850">
    <property type="entry name" value="DUF6325"/>
    <property type="match status" value="1"/>
</dbReference>
<evidence type="ECO:0000313" key="2">
    <source>
        <dbReference type="Proteomes" id="UP000294894"/>
    </source>
</evidence>
<dbReference type="OrthoDB" id="1779644at2"/>
<name>A0A4P7GQA7_9ACTN</name>
<gene>
    <name evidence="1" type="ORF">EXE57_03765</name>
</gene>
<accession>A0A4P7GQA7</accession>
<dbReference type="KEGG" id="noy:EXE57_03765"/>
<dbReference type="InterPro" id="IPR046288">
    <property type="entry name" value="DUF6325"/>
</dbReference>
<evidence type="ECO:0000313" key="1">
    <source>
        <dbReference type="EMBL" id="QBR94313.1"/>
    </source>
</evidence>
<sequence length="140" mass="14437">MGPISYLVVEFPGARMTGEGLQELVRLTEQGTVRVLDLAFVMKGADGTVTALDISDIDGDGELDLMVFEGASSDLLGPDDLEEAGGALAADSAAAVLLFENTWAAPMVSALRRSGAELVAAGYVPHDQLTEALDLAEAAG</sequence>
<protein>
    <submittedName>
        <fullName evidence="1">DUF1269 domain-containing protein</fullName>
    </submittedName>
</protein>
<dbReference type="Proteomes" id="UP000294894">
    <property type="component" value="Chromosome"/>
</dbReference>
<reference evidence="1 2" key="1">
    <citation type="submission" date="2019-03" db="EMBL/GenBank/DDBJ databases">
        <title>Three New Species of Nocardioides, Nocardioides euryhalodurans sp. nov., Nocardioides seonyuensis sp. nov. and Nocardioides eburneoflavus sp. nov., Iolated from Soil.</title>
        <authorList>
            <person name="Roh S.G."/>
            <person name="Lee C."/>
            <person name="Kim M.-K."/>
            <person name="Kim S.B."/>
        </authorList>
    </citation>
    <scope>NUCLEOTIDE SEQUENCE [LARGE SCALE GENOMIC DNA]</scope>
    <source>
        <strain evidence="1 2">MMS17-SY117</strain>
    </source>
</reference>
<dbReference type="EMBL" id="CP038267">
    <property type="protein sequence ID" value="QBR94313.1"/>
    <property type="molecule type" value="Genomic_DNA"/>
</dbReference>
<dbReference type="AlphaFoldDB" id="A0A4P7GQA7"/>